<proteinExistence type="predicted"/>
<organism evidence="3 4">
    <name type="scientific">Hermetia illucens</name>
    <name type="common">Black soldier fly</name>
    <dbReference type="NCBI Taxonomy" id="343691"/>
    <lineage>
        <taxon>Eukaryota</taxon>
        <taxon>Metazoa</taxon>
        <taxon>Ecdysozoa</taxon>
        <taxon>Arthropoda</taxon>
        <taxon>Hexapoda</taxon>
        <taxon>Insecta</taxon>
        <taxon>Pterygota</taxon>
        <taxon>Neoptera</taxon>
        <taxon>Endopterygota</taxon>
        <taxon>Diptera</taxon>
        <taxon>Brachycera</taxon>
        <taxon>Stratiomyomorpha</taxon>
        <taxon>Stratiomyidae</taxon>
        <taxon>Hermetiinae</taxon>
        <taxon>Hermetia</taxon>
    </lineage>
</organism>
<feature type="compositionally biased region" description="Polar residues" evidence="1">
    <location>
        <begin position="54"/>
        <end position="72"/>
    </location>
</feature>
<sequence length="162" mass="17605">MDITIFAWIFVIIFFLIYTAVQATRCCKAIHHHLASKRAGNSNTDNEVQISTVENESRQLGSTQSSRISSPLRSMGGGDPNDHSDRRFYFSRTHILPYNFDELKKDDGLPTYEEATATDRSNTSGTANSSLPPTPPPGQAPPAAAPSSVAINVEDHIAGTSI</sequence>
<evidence type="ECO:0000256" key="1">
    <source>
        <dbReference type="SAM" id="MobiDB-lite"/>
    </source>
</evidence>
<protein>
    <submittedName>
        <fullName evidence="3">Uncharacterized protein</fullName>
    </submittedName>
</protein>
<accession>A0A7R8UAI6</accession>
<feature type="compositionally biased region" description="Pro residues" evidence="1">
    <location>
        <begin position="132"/>
        <end position="144"/>
    </location>
</feature>
<feature type="chain" id="PRO_5030588747" evidence="2">
    <location>
        <begin position="24"/>
        <end position="162"/>
    </location>
</feature>
<feature type="region of interest" description="Disordered" evidence="1">
    <location>
        <begin position="116"/>
        <end position="162"/>
    </location>
</feature>
<feature type="compositionally biased region" description="Basic and acidic residues" evidence="1">
    <location>
        <begin position="153"/>
        <end position="162"/>
    </location>
</feature>
<reference evidence="3 4" key="1">
    <citation type="submission" date="2020-11" db="EMBL/GenBank/DDBJ databases">
        <authorList>
            <person name="Wallbank WR R."/>
            <person name="Pardo Diaz C."/>
            <person name="Kozak K."/>
            <person name="Martin S."/>
            <person name="Jiggins C."/>
            <person name="Moest M."/>
            <person name="Warren A I."/>
            <person name="Generalovic N T."/>
            <person name="Byers J.R.P. K."/>
            <person name="Montejo-Kovacevich G."/>
            <person name="Yen C E."/>
        </authorList>
    </citation>
    <scope>NUCLEOTIDE SEQUENCE [LARGE SCALE GENOMIC DNA]</scope>
</reference>
<keyword evidence="2" id="KW-0732">Signal</keyword>
<evidence type="ECO:0000313" key="4">
    <source>
        <dbReference type="Proteomes" id="UP000594454"/>
    </source>
</evidence>
<feature type="region of interest" description="Disordered" evidence="1">
    <location>
        <begin position="54"/>
        <end position="86"/>
    </location>
</feature>
<feature type="signal peptide" evidence="2">
    <location>
        <begin position="1"/>
        <end position="23"/>
    </location>
</feature>
<evidence type="ECO:0000256" key="2">
    <source>
        <dbReference type="SAM" id="SignalP"/>
    </source>
</evidence>
<gene>
    <name evidence="3" type="ORF">HERILL_LOCUS578</name>
</gene>
<keyword evidence="4" id="KW-1185">Reference proteome</keyword>
<dbReference type="OrthoDB" id="10553310at2759"/>
<dbReference type="AlphaFoldDB" id="A0A7R8UAI6"/>
<evidence type="ECO:0000313" key="3">
    <source>
        <dbReference type="EMBL" id="CAD7077213.1"/>
    </source>
</evidence>
<name>A0A7R8UAI6_HERIL</name>
<dbReference type="Proteomes" id="UP000594454">
    <property type="component" value="Chromosome 1"/>
</dbReference>
<dbReference type="InParanoid" id="A0A7R8UAI6"/>
<dbReference type="EMBL" id="LR899009">
    <property type="protein sequence ID" value="CAD7077213.1"/>
    <property type="molecule type" value="Genomic_DNA"/>
</dbReference>